<dbReference type="GO" id="GO:0004392">
    <property type="term" value="F:heme oxygenase (decyclizing) activity"/>
    <property type="evidence" value="ECO:0007669"/>
    <property type="project" value="UniProtKB-EC"/>
</dbReference>
<dbReference type="Gene3D" id="1.20.910.10">
    <property type="entry name" value="Heme oxygenase-like"/>
    <property type="match status" value="1"/>
</dbReference>
<gene>
    <name evidence="12" type="ORF">LITE_LOCUS42661</name>
</gene>
<dbReference type="InterPro" id="IPR036392">
    <property type="entry name" value="PLAT/LH2_dom_sf"/>
</dbReference>
<keyword evidence="7" id="KW-0934">Plastid</keyword>
<dbReference type="GO" id="GO:0010024">
    <property type="term" value="P:phytochromobilin biosynthetic process"/>
    <property type="evidence" value="ECO:0007669"/>
    <property type="project" value="TreeGrafter"/>
</dbReference>
<keyword evidence="4" id="KW-0150">Chloroplast</keyword>
<evidence type="ECO:0000256" key="10">
    <source>
        <dbReference type="ARBA" id="ARBA00023002"/>
    </source>
</evidence>
<evidence type="ECO:0000313" key="12">
    <source>
        <dbReference type="EMBL" id="CAI0542923.1"/>
    </source>
</evidence>
<dbReference type="InterPro" id="IPR002051">
    <property type="entry name" value="Haem_Oase"/>
</dbReference>
<protein>
    <recommendedName>
        <fullName evidence="3">heme oxygenase (biliverdin-producing)</fullName>
        <ecNumber evidence="3">1.14.14.18</ecNumber>
    </recommendedName>
</protein>
<organism evidence="12 13">
    <name type="scientific">Linum tenue</name>
    <dbReference type="NCBI Taxonomy" id="586396"/>
    <lineage>
        <taxon>Eukaryota</taxon>
        <taxon>Viridiplantae</taxon>
        <taxon>Streptophyta</taxon>
        <taxon>Embryophyta</taxon>
        <taxon>Tracheophyta</taxon>
        <taxon>Spermatophyta</taxon>
        <taxon>Magnoliopsida</taxon>
        <taxon>eudicotyledons</taxon>
        <taxon>Gunneridae</taxon>
        <taxon>Pentapetalae</taxon>
        <taxon>rosids</taxon>
        <taxon>fabids</taxon>
        <taxon>Malpighiales</taxon>
        <taxon>Linaceae</taxon>
        <taxon>Linum</taxon>
    </lineage>
</organism>
<dbReference type="InterPro" id="IPR016084">
    <property type="entry name" value="Haem_Oase-like_multi-hlx"/>
</dbReference>
<dbReference type="GO" id="GO:0015979">
    <property type="term" value="P:photosynthesis"/>
    <property type="evidence" value="ECO:0007669"/>
    <property type="project" value="UniProtKB-KW"/>
</dbReference>
<comment type="similarity">
    <text evidence="2">Belongs to the heme oxygenase family.</text>
</comment>
<dbReference type="CDD" id="cd19165">
    <property type="entry name" value="HemeO"/>
    <property type="match status" value="1"/>
</dbReference>
<keyword evidence="6" id="KW-0349">Heme</keyword>
<name>A0AAV0QEU6_9ROSI</name>
<accession>A0AAV0QEU6</accession>
<evidence type="ECO:0000256" key="2">
    <source>
        <dbReference type="ARBA" id="ARBA00006134"/>
    </source>
</evidence>
<evidence type="ECO:0000256" key="4">
    <source>
        <dbReference type="ARBA" id="ARBA00022528"/>
    </source>
</evidence>
<dbReference type="GO" id="GO:0046872">
    <property type="term" value="F:metal ion binding"/>
    <property type="evidence" value="ECO:0007669"/>
    <property type="project" value="UniProtKB-KW"/>
</dbReference>
<dbReference type="InterPro" id="IPR010417">
    <property type="entry name" value="Embryo-specific_ATS3"/>
</dbReference>
<keyword evidence="9" id="KW-0809">Transit peptide</keyword>
<dbReference type="PANTHER" id="PTHR35703:SF2">
    <property type="entry name" value="HEME OXYGENASE 1, CHLOROPLASTIC-RELATED"/>
    <property type="match status" value="1"/>
</dbReference>
<dbReference type="EMBL" id="CAMGYJ010000009">
    <property type="protein sequence ID" value="CAI0542923.1"/>
    <property type="molecule type" value="Genomic_DNA"/>
</dbReference>
<comment type="subcellular location">
    <subcellularLocation>
        <location evidence="1">Plastid</location>
        <location evidence="1">Chloroplast</location>
    </subcellularLocation>
</comment>
<evidence type="ECO:0000256" key="5">
    <source>
        <dbReference type="ARBA" id="ARBA00022531"/>
    </source>
</evidence>
<dbReference type="Pfam" id="PF06232">
    <property type="entry name" value="ATS3"/>
    <property type="match status" value="1"/>
</dbReference>
<proteinExistence type="inferred from homology"/>
<dbReference type="CDD" id="cd00113">
    <property type="entry name" value="PLAT"/>
    <property type="match status" value="1"/>
</dbReference>
<evidence type="ECO:0000256" key="1">
    <source>
        <dbReference type="ARBA" id="ARBA00004229"/>
    </source>
</evidence>
<keyword evidence="11" id="KW-0408">Iron</keyword>
<keyword evidence="10" id="KW-0560">Oxidoreductase</keyword>
<dbReference type="Gene3D" id="2.60.60.20">
    <property type="entry name" value="PLAT/LH2 domain"/>
    <property type="match status" value="1"/>
</dbReference>
<dbReference type="GO" id="GO:0009507">
    <property type="term" value="C:chloroplast"/>
    <property type="evidence" value="ECO:0007669"/>
    <property type="project" value="UniProtKB-SubCell"/>
</dbReference>
<evidence type="ECO:0000256" key="9">
    <source>
        <dbReference type="ARBA" id="ARBA00022946"/>
    </source>
</evidence>
<evidence type="ECO:0000256" key="3">
    <source>
        <dbReference type="ARBA" id="ARBA00012360"/>
    </source>
</evidence>
<reference evidence="12" key="1">
    <citation type="submission" date="2022-08" db="EMBL/GenBank/DDBJ databases">
        <authorList>
            <person name="Gutierrez-Valencia J."/>
        </authorList>
    </citation>
    <scope>NUCLEOTIDE SEQUENCE</scope>
</reference>
<dbReference type="SUPFAM" id="SSF49723">
    <property type="entry name" value="Lipase/lipooxygenase domain (PLAT/LH2 domain)"/>
    <property type="match status" value="1"/>
</dbReference>
<dbReference type="EC" id="1.14.14.18" evidence="3"/>
<evidence type="ECO:0000256" key="7">
    <source>
        <dbReference type="ARBA" id="ARBA00022640"/>
    </source>
</evidence>
<dbReference type="AlphaFoldDB" id="A0AAV0QEU6"/>
<sequence length="474" mass="53518">MASFAPISQSQSLFNKPRAGFILPSRSAAVSHIQSSGFVSRTASVQFRVPGYMVFDKMPQRAVVVAATTAEKQKKRYPGEAKGFVEEMRFVAMKLHTREQAKEGEKEVKKPEEQAIPKWEPSVDGYLRFLVDSKLVYDTLEAIVDSAPHSIYAEFKNTGLERSASLAKDLEWFKEQGYTIPEPSSPGVTYSEYLKELADNDPQAFICHFYNIYFAHSAGGRMIGRKVAEKILDNKELEFYKWEGDLSQILQNVRDKLNKVAENWSREEKNHCLEETERSFKHSGEILRLVLSSEERAMKQIQIIHLALLIYFLSITIPNVRSATLPPQPQHIHGFKPMSADIQAQAAARSCPYTVIIETSCASTSFTRDQISLAFGDSHGNEVYAKRLDDPKSGTFERCSKDTFKITGPCVEEVCYLYMLRKGSDGWKPGSVKVYGPYIRTVDLDFDVFLPNGVWFGFNLCNSAVVEESLSVDM</sequence>
<dbReference type="SUPFAM" id="SSF48613">
    <property type="entry name" value="Heme oxygenase-like"/>
    <property type="match status" value="1"/>
</dbReference>
<dbReference type="Pfam" id="PF01126">
    <property type="entry name" value="Heme_oxygenase"/>
    <property type="match status" value="1"/>
</dbReference>
<dbReference type="FunFam" id="1.20.910.10:FF:000005">
    <property type="entry name" value="Heme oxygenase 1"/>
    <property type="match status" value="1"/>
</dbReference>
<keyword evidence="5" id="KW-0602">Photosynthesis</keyword>
<evidence type="ECO:0000256" key="6">
    <source>
        <dbReference type="ARBA" id="ARBA00022617"/>
    </source>
</evidence>
<dbReference type="PANTHER" id="PTHR35703">
    <property type="entry name" value="HEME OXYGENASE 1, CHLOROPLASTIC-RELATED"/>
    <property type="match status" value="1"/>
</dbReference>
<keyword evidence="13" id="KW-1185">Reference proteome</keyword>
<evidence type="ECO:0000256" key="11">
    <source>
        <dbReference type="ARBA" id="ARBA00023004"/>
    </source>
</evidence>
<evidence type="ECO:0000313" key="13">
    <source>
        <dbReference type="Proteomes" id="UP001154282"/>
    </source>
</evidence>
<comment type="caution">
    <text evidence="12">The sequence shown here is derived from an EMBL/GenBank/DDBJ whole genome shotgun (WGS) entry which is preliminary data.</text>
</comment>
<dbReference type="GO" id="GO:0006788">
    <property type="term" value="P:heme oxidation"/>
    <property type="evidence" value="ECO:0007669"/>
    <property type="project" value="InterPro"/>
</dbReference>
<keyword evidence="8" id="KW-0479">Metal-binding</keyword>
<dbReference type="InterPro" id="IPR016951">
    <property type="entry name" value="Haem_Oase_decyc_pln"/>
</dbReference>
<evidence type="ECO:0000256" key="8">
    <source>
        <dbReference type="ARBA" id="ARBA00022723"/>
    </source>
</evidence>
<dbReference type="Proteomes" id="UP001154282">
    <property type="component" value="Unassembled WGS sequence"/>
</dbReference>
<dbReference type="InterPro" id="IPR016053">
    <property type="entry name" value="Haem_Oase-like"/>
</dbReference>